<dbReference type="Proteomes" id="UP000246078">
    <property type="component" value="Unassembled WGS sequence"/>
</dbReference>
<dbReference type="VEuPathDB" id="TriTrypDB:C3747_125g50"/>
<gene>
    <name evidence="4" type="ORF">C3747_125g50</name>
</gene>
<dbReference type="InterPro" id="IPR032466">
    <property type="entry name" value="Metal_Hydrolase"/>
</dbReference>
<dbReference type="VEuPathDB" id="TriTrypDB:C4B63_21g76"/>
<comment type="caution">
    <text evidence="4">The sequence shown here is derived from an EMBL/GenBank/DDBJ whole genome shotgun (WGS) entry which is preliminary data.</text>
</comment>
<evidence type="ECO:0000256" key="1">
    <source>
        <dbReference type="ARBA" id="ARBA00006676"/>
    </source>
</evidence>
<proteinExistence type="inferred from homology"/>
<dbReference type="GO" id="GO:0006154">
    <property type="term" value="P:adenosine catabolic process"/>
    <property type="evidence" value="ECO:0007669"/>
    <property type="project" value="TreeGrafter"/>
</dbReference>
<dbReference type="VEuPathDB" id="TriTrypDB:TCSYLVIO_009948"/>
<dbReference type="VEuPathDB" id="TriTrypDB:TcCLB.509567.34"/>
<dbReference type="VEuPathDB" id="TriTrypDB:TcG_02216"/>
<dbReference type="VEuPathDB" id="TriTrypDB:ECC02_003082"/>
<dbReference type="VEuPathDB" id="TriTrypDB:TcYC6_0064250"/>
<sequence length="623" mass="69786">MDSASMAQSDGVSFLENNENCSSLMLFEQAWAKYYTRHPGEPPDLYFLPKLDLHCHLNGSISAPLLLHMEYLKQRQRQTSIATNTVHANTGELFCKSIGQMDNVLEKFTDPAERMKYCFRVFENIYNIMNNAAFTRMAVQDLLLHSAAENLFLLEIRTSLREGLYENPHVAACGDEAGRITKKTYVETVIHTVEHLMNGGLVDFETGELLPRNASVPAKWWSQFQKLYASLVSTAMECSHDNNAKSETSGATSGATQELAEKLLERLRDWLMHRMHIRLILSINRGHNAEAAWEVVTLAKKIQHEQIKRFYASLQAEAALFQGTSNLSMTRQGERIRRTCWVTGVDFSGYCGKNHFLDFLPALTEARRGGDGISTSPSYASLGVTLHAGEKDDPEELAEMVKFAPERWGHLVYTDSTNLSAILARHDAIELCITSNAVTGGYTEVTQHHIGDILHRQRGSQGDGVNPALLSLLTNESSLSMAMRCRVQRRLARWCPSPALGREVTAIPNVSFHTDDRGVFFTSVTDELELLLQHECLKNETASRVLWVKAIWALQRLSLPHVFELPLEIVYSCIYPWKECCRLCAGDELAAHINAHVAALSGTARAELSLTELGWLLNGFDDA</sequence>
<evidence type="ECO:0000313" key="4">
    <source>
        <dbReference type="EMBL" id="PWV05749.1"/>
    </source>
</evidence>
<dbReference type="VEuPathDB" id="TriTrypDB:TCDM_03276"/>
<dbReference type="SUPFAM" id="SSF51556">
    <property type="entry name" value="Metallo-dependent hydrolases"/>
    <property type="match status" value="1"/>
</dbReference>
<dbReference type="GO" id="GO:0004000">
    <property type="term" value="F:adenosine deaminase activity"/>
    <property type="evidence" value="ECO:0007669"/>
    <property type="project" value="TreeGrafter"/>
</dbReference>
<reference evidence="4 5" key="1">
    <citation type="journal article" date="2018" name="Microb. Genom.">
        <title>Expanding an expanded genome: long-read sequencing of Trypanosoma cruzi.</title>
        <authorList>
            <person name="Berna L."/>
            <person name="Rodriguez M."/>
            <person name="Chiribao M.L."/>
            <person name="Parodi-Talice A."/>
            <person name="Pita S."/>
            <person name="Rijo G."/>
            <person name="Alvarez-Valin F."/>
            <person name="Robello C."/>
        </authorList>
    </citation>
    <scope>NUCLEOTIDE SEQUENCE [LARGE SCALE GENOMIC DNA]</scope>
    <source>
        <strain evidence="4 5">TCC</strain>
    </source>
</reference>
<dbReference type="PANTHER" id="PTHR11409:SF42">
    <property type="entry name" value="ADENOSINE DEAMINASE-LIKE PROTEIN"/>
    <property type="match status" value="1"/>
</dbReference>
<dbReference type="OrthoDB" id="272271at2759"/>
<evidence type="ECO:0008006" key="6">
    <source>
        <dbReference type="Google" id="ProtNLM"/>
    </source>
</evidence>
<dbReference type="EMBL" id="PRFC01000125">
    <property type="protein sequence ID" value="PWV05749.1"/>
    <property type="molecule type" value="Genomic_DNA"/>
</dbReference>
<name>A0A2V2WDQ3_TRYCR</name>
<dbReference type="VEuPathDB" id="TriTrypDB:TcCLB.508987.39"/>
<keyword evidence="2" id="KW-0862">Zinc</keyword>
<comment type="similarity">
    <text evidence="1">Belongs to the metallo-dependent hydrolases superfamily. Adenosine and AMP deaminases family.</text>
</comment>
<dbReference type="PANTHER" id="PTHR11409">
    <property type="entry name" value="ADENOSINE DEAMINASE"/>
    <property type="match status" value="1"/>
</dbReference>
<evidence type="ECO:0000256" key="2">
    <source>
        <dbReference type="ARBA" id="ARBA00022833"/>
    </source>
</evidence>
<keyword evidence="3" id="KW-0546">Nucleotide metabolism</keyword>
<dbReference type="VEuPathDB" id="TriTrypDB:TcBrA4_0019550"/>
<dbReference type="VEuPathDB" id="TriTrypDB:Tc_MARK_9778"/>
<dbReference type="AlphaFoldDB" id="A0A2V2WDQ3"/>
<organism evidence="4 5">
    <name type="scientific">Trypanosoma cruzi</name>
    <dbReference type="NCBI Taxonomy" id="5693"/>
    <lineage>
        <taxon>Eukaryota</taxon>
        <taxon>Discoba</taxon>
        <taxon>Euglenozoa</taxon>
        <taxon>Kinetoplastea</taxon>
        <taxon>Metakinetoplastina</taxon>
        <taxon>Trypanosomatida</taxon>
        <taxon>Trypanosomatidae</taxon>
        <taxon>Trypanosoma</taxon>
        <taxon>Schizotrypanum</taxon>
    </lineage>
</organism>
<accession>A0A2V2WDQ3</accession>
<dbReference type="VEuPathDB" id="TriTrypDB:BCY84_05353"/>
<dbReference type="Gene3D" id="3.20.20.140">
    <property type="entry name" value="Metal-dependent hydrolases"/>
    <property type="match status" value="1"/>
</dbReference>
<dbReference type="OMA" id="YCFTVFD"/>
<dbReference type="VEuPathDB" id="TriTrypDB:TcCL_ESM04128"/>
<dbReference type="GO" id="GO:0046103">
    <property type="term" value="P:inosine biosynthetic process"/>
    <property type="evidence" value="ECO:0007669"/>
    <property type="project" value="TreeGrafter"/>
</dbReference>
<evidence type="ECO:0000256" key="3">
    <source>
        <dbReference type="ARBA" id="ARBA00023080"/>
    </source>
</evidence>
<evidence type="ECO:0000313" key="5">
    <source>
        <dbReference type="Proteomes" id="UP000246078"/>
    </source>
</evidence>
<dbReference type="GO" id="GO:0009117">
    <property type="term" value="P:nucleotide metabolic process"/>
    <property type="evidence" value="ECO:0007669"/>
    <property type="project" value="UniProtKB-KW"/>
</dbReference>
<protein>
    <recommendedName>
        <fullName evidence="6">Adenosine deaminase</fullName>
    </recommendedName>
</protein>
<dbReference type="InterPro" id="IPR006330">
    <property type="entry name" value="Ado/ade_deaminase"/>
</dbReference>